<feature type="chain" id="PRO_5023058297" evidence="1">
    <location>
        <begin position="21"/>
        <end position="117"/>
    </location>
</feature>
<reference evidence="2 3" key="1">
    <citation type="submission" date="2019-04" db="EMBL/GenBank/DDBJ databases">
        <title>Chromosome genome assembly for Takifugu flavidus.</title>
        <authorList>
            <person name="Xiao S."/>
        </authorList>
    </citation>
    <scope>NUCLEOTIDE SEQUENCE [LARGE SCALE GENOMIC DNA]</scope>
    <source>
        <strain evidence="2">HTHZ2018</strain>
        <tissue evidence="2">Muscle</tissue>
    </source>
</reference>
<dbReference type="EMBL" id="RHFK02000003">
    <property type="protein sequence ID" value="TWW78678.1"/>
    <property type="molecule type" value="Genomic_DNA"/>
</dbReference>
<evidence type="ECO:0000256" key="1">
    <source>
        <dbReference type="SAM" id="SignalP"/>
    </source>
</evidence>
<keyword evidence="3" id="KW-1185">Reference proteome</keyword>
<name>A0A5C6PJ00_9TELE</name>
<dbReference type="PANTHER" id="PTHR28557:SF1">
    <property type="entry name" value="PROTEIN SLX4IP"/>
    <property type="match status" value="1"/>
</dbReference>
<dbReference type="InterPro" id="IPR031479">
    <property type="entry name" value="SLX4IP"/>
</dbReference>
<evidence type="ECO:0000313" key="3">
    <source>
        <dbReference type="Proteomes" id="UP000324091"/>
    </source>
</evidence>
<dbReference type="PANTHER" id="PTHR28557">
    <property type="entry name" value="PROTEIN SLX4IP"/>
    <property type="match status" value="1"/>
</dbReference>
<sequence>MPLSNLRLCLSFVLQCGNFAVLVDLHVLPLGGLEDTSWFTEDHIEEVTDVVRDALSQRVKQCEESLYSRRQPKHKNVLAPASPLFVKGARAYGEGTPASLFPHGHGRLERHFPRLPR</sequence>
<comment type="caution">
    <text evidence="2">The sequence shown here is derived from an EMBL/GenBank/DDBJ whole genome shotgun (WGS) entry which is preliminary data.</text>
</comment>
<dbReference type="Proteomes" id="UP000324091">
    <property type="component" value="Chromosome 11"/>
</dbReference>
<keyword evidence="1" id="KW-0732">Signal</keyword>
<organism evidence="2 3">
    <name type="scientific">Takifugu flavidus</name>
    <name type="common">sansaifugu</name>
    <dbReference type="NCBI Taxonomy" id="433684"/>
    <lineage>
        <taxon>Eukaryota</taxon>
        <taxon>Metazoa</taxon>
        <taxon>Chordata</taxon>
        <taxon>Craniata</taxon>
        <taxon>Vertebrata</taxon>
        <taxon>Euteleostomi</taxon>
        <taxon>Actinopterygii</taxon>
        <taxon>Neopterygii</taxon>
        <taxon>Teleostei</taxon>
        <taxon>Neoteleostei</taxon>
        <taxon>Acanthomorphata</taxon>
        <taxon>Eupercaria</taxon>
        <taxon>Tetraodontiformes</taxon>
        <taxon>Tetradontoidea</taxon>
        <taxon>Tetraodontidae</taxon>
        <taxon>Takifugu</taxon>
    </lineage>
</organism>
<accession>A0A5C6PJ00</accession>
<evidence type="ECO:0000313" key="2">
    <source>
        <dbReference type="EMBL" id="TWW78678.1"/>
    </source>
</evidence>
<dbReference type="AlphaFoldDB" id="A0A5C6PJ00"/>
<dbReference type="Pfam" id="PF15744">
    <property type="entry name" value="UPF0492"/>
    <property type="match status" value="1"/>
</dbReference>
<feature type="signal peptide" evidence="1">
    <location>
        <begin position="1"/>
        <end position="20"/>
    </location>
</feature>
<gene>
    <name evidence="2" type="ORF">D4764_11G0007990</name>
</gene>
<protein>
    <submittedName>
        <fullName evidence="2">Protein SLX4IP</fullName>
    </submittedName>
</protein>
<proteinExistence type="predicted"/>